<dbReference type="AlphaFoldDB" id="A0A101HKW4"/>
<feature type="chain" id="PRO_5007096978" description="Endonuclease" evidence="1">
    <location>
        <begin position="22"/>
        <end position="64"/>
    </location>
</feature>
<proteinExistence type="predicted"/>
<dbReference type="Proteomes" id="UP000053860">
    <property type="component" value="Unassembled WGS sequence"/>
</dbReference>
<gene>
    <name evidence="2" type="ORF">XD92_0364</name>
</gene>
<evidence type="ECO:0000313" key="2">
    <source>
        <dbReference type="EMBL" id="KUK78360.1"/>
    </source>
</evidence>
<reference evidence="3" key="1">
    <citation type="journal article" date="2015" name="MBio">
        <title>Genome-Resolved Metagenomic Analysis Reveals Roles for Candidate Phyla and Other Microbial Community Members in Biogeochemical Transformations in Oil Reservoirs.</title>
        <authorList>
            <person name="Hu P."/>
            <person name="Tom L."/>
            <person name="Singh A."/>
            <person name="Thomas B.C."/>
            <person name="Baker B.J."/>
            <person name="Piceno Y.M."/>
            <person name="Andersen G.L."/>
            <person name="Banfield J.F."/>
        </authorList>
    </citation>
    <scope>NUCLEOTIDE SEQUENCE [LARGE SCALE GENOMIC DNA]</scope>
</reference>
<evidence type="ECO:0008006" key="4">
    <source>
        <dbReference type="Google" id="ProtNLM"/>
    </source>
</evidence>
<evidence type="ECO:0000256" key="1">
    <source>
        <dbReference type="SAM" id="SignalP"/>
    </source>
</evidence>
<protein>
    <recommendedName>
        <fullName evidence="4">Endonuclease</fullName>
    </recommendedName>
</protein>
<dbReference type="EMBL" id="LGGN01000042">
    <property type="protein sequence ID" value="KUK78360.1"/>
    <property type="molecule type" value="Genomic_DNA"/>
</dbReference>
<sequence length="64" mass="7450">MKKMFLLTICCLVLFHIGAQTFPQRENIHRLMTFNIHHGEGMDGEIDIFIFAFLKLKAKGKQVE</sequence>
<feature type="signal peptide" evidence="1">
    <location>
        <begin position="1"/>
        <end position="21"/>
    </location>
</feature>
<organism evidence="2 3">
    <name type="scientific">Proteiniphilum acetatigenes</name>
    <dbReference type="NCBI Taxonomy" id="294710"/>
    <lineage>
        <taxon>Bacteria</taxon>
        <taxon>Pseudomonadati</taxon>
        <taxon>Bacteroidota</taxon>
        <taxon>Bacteroidia</taxon>
        <taxon>Bacteroidales</taxon>
        <taxon>Dysgonomonadaceae</taxon>
        <taxon>Proteiniphilum</taxon>
    </lineage>
</organism>
<evidence type="ECO:0000313" key="3">
    <source>
        <dbReference type="Proteomes" id="UP000053860"/>
    </source>
</evidence>
<name>A0A101HKW4_9BACT</name>
<accession>A0A101HKW4</accession>
<comment type="caution">
    <text evidence="2">The sequence shown here is derived from an EMBL/GenBank/DDBJ whole genome shotgun (WGS) entry which is preliminary data.</text>
</comment>
<keyword evidence="1" id="KW-0732">Signal</keyword>